<evidence type="ECO:0000256" key="1">
    <source>
        <dbReference type="ARBA" id="ARBA00001974"/>
    </source>
</evidence>
<gene>
    <name evidence="10" type="primary">ubiH</name>
    <name evidence="10" type="ORF">FPW1038_00087</name>
</gene>
<comment type="cofactor">
    <cofactor evidence="1">
        <name>FAD</name>
        <dbReference type="ChEBI" id="CHEBI:57692"/>
    </cofactor>
</comment>
<evidence type="ECO:0000313" key="10">
    <source>
        <dbReference type="EMBL" id="SPM45236.1"/>
    </source>
</evidence>
<evidence type="ECO:0000313" key="11">
    <source>
        <dbReference type="Proteomes" id="UP000244889"/>
    </source>
</evidence>
<keyword evidence="4" id="KW-0285">Flavoprotein</keyword>
<keyword evidence="8" id="KW-0472">Membrane</keyword>
<dbReference type="Pfam" id="PF01494">
    <property type="entry name" value="FAD_binding_3"/>
    <property type="match status" value="1"/>
</dbReference>
<evidence type="ECO:0000256" key="7">
    <source>
        <dbReference type="ARBA" id="ARBA00023033"/>
    </source>
</evidence>
<dbReference type="PANTHER" id="PTHR43876">
    <property type="entry name" value="UBIQUINONE BIOSYNTHESIS MONOOXYGENASE COQ6, MITOCHONDRIAL"/>
    <property type="match status" value="1"/>
</dbReference>
<dbReference type="PRINTS" id="PR00420">
    <property type="entry name" value="RNGMNOXGNASE"/>
</dbReference>
<keyword evidence="6" id="KW-0560">Oxidoreductase</keyword>
<dbReference type="GO" id="GO:0071949">
    <property type="term" value="F:FAD binding"/>
    <property type="evidence" value="ECO:0007669"/>
    <property type="project" value="InterPro"/>
</dbReference>
<dbReference type="SUPFAM" id="SSF51905">
    <property type="entry name" value="FAD/NAD(P)-binding domain"/>
    <property type="match status" value="1"/>
</dbReference>
<proteinExistence type="inferred from homology"/>
<evidence type="ECO:0000256" key="6">
    <source>
        <dbReference type="ARBA" id="ARBA00023002"/>
    </source>
</evidence>
<evidence type="ECO:0000256" key="4">
    <source>
        <dbReference type="ARBA" id="ARBA00022630"/>
    </source>
</evidence>
<dbReference type="NCBIfam" id="TIGR01988">
    <property type="entry name" value="Ubi-OHases"/>
    <property type="match status" value="1"/>
</dbReference>
<dbReference type="GO" id="GO:0016705">
    <property type="term" value="F:oxidoreductase activity, acting on paired donors, with incorporation or reduction of molecular oxygen"/>
    <property type="evidence" value="ECO:0007669"/>
    <property type="project" value="InterPro"/>
</dbReference>
<dbReference type="Proteomes" id="UP000244889">
    <property type="component" value="Unassembled WGS sequence"/>
</dbReference>
<evidence type="ECO:0000256" key="3">
    <source>
        <dbReference type="ARBA" id="ARBA00005349"/>
    </source>
</evidence>
<evidence type="ECO:0000256" key="2">
    <source>
        <dbReference type="ARBA" id="ARBA00004749"/>
    </source>
</evidence>
<evidence type="ECO:0000256" key="5">
    <source>
        <dbReference type="ARBA" id="ARBA00022827"/>
    </source>
</evidence>
<feature type="transmembrane region" description="Helical" evidence="8">
    <location>
        <begin position="6"/>
        <end position="27"/>
    </location>
</feature>
<dbReference type="EMBL" id="OOHR01000012">
    <property type="protein sequence ID" value="SPM45236.1"/>
    <property type="molecule type" value="Genomic_DNA"/>
</dbReference>
<dbReference type="UniPathway" id="UPA00232"/>
<comment type="similarity">
    <text evidence="3">Belongs to the UbiH/COQ6 family.</text>
</comment>
<keyword evidence="7" id="KW-0503">Monooxygenase</keyword>
<dbReference type="GO" id="GO:0004497">
    <property type="term" value="F:monooxygenase activity"/>
    <property type="evidence" value="ECO:0007669"/>
    <property type="project" value="UniProtKB-KW"/>
</dbReference>
<dbReference type="InterPro" id="IPR036188">
    <property type="entry name" value="FAD/NAD-bd_sf"/>
</dbReference>
<reference evidence="11" key="1">
    <citation type="submission" date="2018-03" db="EMBL/GenBank/DDBJ databases">
        <authorList>
            <person name="Batty M. E."/>
            <person name="Batty M E."/>
        </authorList>
    </citation>
    <scope>NUCLEOTIDE SEQUENCE [LARGE SCALE GENOMIC DNA]</scope>
</reference>
<dbReference type="InterPro" id="IPR002938">
    <property type="entry name" value="FAD-bd"/>
</dbReference>
<dbReference type="Gene3D" id="3.50.50.60">
    <property type="entry name" value="FAD/NAD(P)-binding domain"/>
    <property type="match status" value="2"/>
</dbReference>
<dbReference type="GO" id="GO:0006744">
    <property type="term" value="P:ubiquinone biosynthetic process"/>
    <property type="evidence" value="ECO:0007669"/>
    <property type="project" value="UniProtKB-UniPathway"/>
</dbReference>
<organism evidence="10 11">
    <name type="scientific">Orientia tsutsugamushi</name>
    <name type="common">Rickettsia tsutsugamushi</name>
    <dbReference type="NCBI Taxonomy" id="784"/>
    <lineage>
        <taxon>Bacteria</taxon>
        <taxon>Pseudomonadati</taxon>
        <taxon>Pseudomonadota</taxon>
        <taxon>Alphaproteobacteria</taxon>
        <taxon>Rickettsiales</taxon>
        <taxon>Rickettsiaceae</taxon>
        <taxon>Rickettsieae</taxon>
        <taxon>Orientia</taxon>
    </lineage>
</organism>
<comment type="pathway">
    <text evidence="2">Cofactor biosynthesis; ubiquinone biosynthesis.</text>
</comment>
<evidence type="ECO:0000259" key="9">
    <source>
        <dbReference type="Pfam" id="PF01494"/>
    </source>
</evidence>
<dbReference type="AlphaFoldDB" id="A0A2R8F1E0"/>
<evidence type="ECO:0000256" key="8">
    <source>
        <dbReference type="SAM" id="Phobius"/>
    </source>
</evidence>
<protein>
    <submittedName>
        <fullName evidence="10">2-polyprenyl-6-methoxyphenol 4-hydroxylase</fullName>
    </submittedName>
</protein>
<sequence length="420" mass="47814">MKKEEIIILGCGFNGMITALGLASYNIKSTIIEKKNLSNKNYLDTRTTALTQRSKSIFKNFNIWKDIEPYTSNINEVYIVDNKSTMMVHLNASESEFDSIGYMIENTNLYAKLTELVQNNPLINVIDNTSYVSIDSHQHSTTIYLTNKIFNSKDNSNITAIDINTSSKIHCDLLIVCDGCNSIARKQYFEYFIDKEYHQSAIVLNVRHKKQHFGTAVEHFLPNGPFATLPLADQQVSSIVWVEKSNLATLYAQMDKKSLTNYVQDKFGWSLGKIEIITNPVLYPLKAKIAKQYYHNNVVLVGDTAHMIHPLAGQGLNQSIKDIDSLTDILHSRKSLGLEMTSSEFKLYQRDRFLDNYTMYLLTDNLNRLFSNNLPLLATARKISLGLLDRSVILKRMIMKYGMGSYSVSSKIINIANYIF</sequence>
<keyword evidence="5" id="KW-0274">FAD</keyword>
<dbReference type="InterPro" id="IPR010971">
    <property type="entry name" value="UbiH/COQ6"/>
</dbReference>
<dbReference type="RefSeq" id="WP_108839882.1">
    <property type="nucleotide sequence ID" value="NZ_OOHR01000012.1"/>
</dbReference>
<keyword evidence="8" id="KW-1133">Transmembrane helix</keyword>
<feature type="domain" description="FAD-binding" evidence="9">
    <location>
        <begin position="5"/>
        <end position="330"/>
    </location>
</feature>
<dbReference type="InterPro" id="IPR051205">
    <property type="entry name" value="UbiH/COQ6_monooxygenase"/>
</dbReference>
<keyword evidence="8" id="KW-0812">Transmembrane</keyword>
<dbReference type="PANTHER" id="PTHR43876:SF7">
    <property type="entry name" value="UBIQUINONE BIOSYNTHESIS MONOOXYGENASE COQ6, MITOCHONDRIAL"/>
    <property type="match status" value="1"/>
</dbReference>
<name>A0A2R8F1E0_ORITS</name>
<accession>A0A2R8F1E0</accession>